<protein>
    <recommendedName>
        <fullName evidence="6">F5/8 type C domain-containing protein</fullName>
    </recommendedName>
</protein>
<dbReference type="Gene3D" id="2.60.120.260">
    <property type="entry name" value="Galactose-binding domain-like"/>
    <property type="match status" value="1"/>
</dbReference>
<accession>A0A2P6C6W4</accession>
<dbReference type="Proteomes" id="UP000247345">
    <property type="component" value="Unassembled WGS sequence"/>
</dbReference>
<evidence type="ECO:0000256" key="3">
    <source>
        <dbReference type="ARBA" id="ARBA00022801"/>
    </source>
</evidence>
<evidence type="ECO:0000313" key="8">
    <source>
        <dbReference type="Proteomes" id="UP000247345"/>
    </source>
</evidence>
<feature type="domain" description="F5/8 type C" evidence="6">
    <location>
        <begin position="317"/>
        <end position="420"/>
    </location>
</feature>
<dbReference type="PANTHER" id="PTHR22925">
    <property type="entry name" value="GLYCOSYL HYDROLASE 43 FAMILY MEMBER"/>
    <property type="match status" value="1"/>
</dbReference>
<evidence type="ECO:0000256" key="1">
    <source>
        <dbReference type="ARBA" id="ARBA00009865"/>
    </source>
</evidence>
<evidence type="ECO:0000313" key="7">
    <source>
        <dbReference type="EMBL" id="PQJ68663.1"/>
    </source>
</evidence>
<dbReference type="EMBL" id="MSCK01000002">
    <property type="protein sequence ID" value="PQJ68663.1"/>
    <property type="molecule type" value="Genomic_DNA"/>
</dbReference>
<dbReference type="GO" id="GO:0004553">
    <property type="term" value="F:hydrolase activity, hydrolyzing O-glycosyl compounds"/>
    <property type="evidence" value="ECO:0007669"/>
    <property type="project" value="InterPro"/>
</dbReference>
<dbReference type="InterPro" id="IPR006710">
    <property type="entry name" value="Glyco_hydro_43"/>
</dbReference>
<organism evidence="7 8">
    <name type="scientific">Polaribacter butkevichii</name>
    <dbReference type="NCBI Taxonomy" id="218490"/>
    <lineage>
        <taxon>Bacteria</taxon>
        <taxon>Pseudomonadati</taxon>
        <taxon>Bacteroidota</taxon>
        <taxon>Flavobacteriia</taxon>
        <taxon>Flavobacteriales</taxon>
        <taxon>Flavobacteriaceae</taxon>
    </lineage>
</organism>
<proteinExistence type="inferred from homology"/>
<dbReference type="SUPFAM" id="SSF49785">
    <property type="entry name" value="Galactose-binding domain-like"/>
    <property type="match status" value="1"/>
</dbReference>
<keyword evidence="3" id="KW-0378">Hydrolase</keyword>
<name>A0A2P6C6W4_9FLAO</name>
<dbReference type="AlphaFoldDB" id="A0A2P6C6W4"/>
<gene>
    <name evidence="7" type="ORF">BTO14_11445</name>
</gene>
<dbReference type="SUPFAM" id="SSF75005">
    <property type="entry name" value="Arabinanase/levansucrase/invertase"/>
    <property type="match status" value="1"/>
</dbReference>
<feature type="signal peptide" evidence="5">
    <location>
        <begin position="1"/>
        <end position="20"/>
    </location>
</feature>
<keyword evidence="4" id="KW-0326">Glycosidase</keyword>
<dbReference type="InterPro" id="IPR026444">
    <property type="entry name" value="Secre_tail"/>
</dbReference>
<evidence type="ECO:0000256" key="5">
    <source>
        <dbReference type="SAM" id="SignalP"/>
    </source>
</evidence>
<feature type="chain" id="PRO_5015133900" description="F5/8 type C domain-containing protein" evidence="5">
    <location>
        <begin position="21"/>
        <end position="649"/>
    </location>
</feature>
<keyword evidence="2 5" id="KW-0732">Signal</keyword>
<dbReference type="OrthoDB" id="1094867at2"/>
<dbReference type="PROSITE" id="PS50022">
    <property type="entry name" value="FA58C_3"/>
    <property type="match status" value="1"/>
</dbReference>
<evidence type="ECO:0000256" key="2">
    <source>
        <dbReference type="ARBA" id="ARBA00022729"/>
    </source>
</evidence>
<sequence>MKLHKLIFFFLFAFSFQFFSQVNSIKNGTFWRDTAGNRINAHGVAIIKHQGIFYMIGNDMRDAFTFKGINLYASTDLMNWEFKKTIIDKNTNNELKNLERITERPCLIYNALTNTFVVWVKYQNASYTNNKAAVFYASTIDGSYTYDREFFPKGYDSNDASMFVDTDGKAYYVSTNKANQSLNLYTLTANFRGAEDATVLFSGQNKEAPVIFKKDNIYYMLSSTKTGWDPNQMQYSTSTNLKSGWSSWKNVGNKITFDSQPTDVLTITGTAGTNYYYVGDRWRDPDIRNSKTVLFPLTVNNGTLSMNYVREFKINLTTSTWSAFDDNAYVPKNNWSVVSVSSQETVSGNFPLTNVFDGNKNTIWHSRYNSGQDNFPHEFVIDLGASYSISGLSYVPRLDNSLNGILRDFQLFLSEDGINWGAPVASGWLGYWSELYFQQKSAKFIKFVALSDFNETSFATASEIKLIISSEYTSGGINSYYNTDSLGWKSGTNIQVNQGSQVQFGPQAQDNFGQTQYFGTFSWHGPNGYYFNGRAPVLNNIQSKDLGTYTAFYLDDKFNVQKQAIEVFSNTILSTKNINLEESQISVYPNPAKNILTIKNADDDTLYKVYNILGKELIKNTGKTIDISKLDVGYYVILINNKAHKFVKE</sequence>
<evidence type="ECO:0000256" key="4">
    <source>
        <dbReference type="ARBA" id="ARBA00023295"/>
    </source>
</evidence>
<dbReference type="NCBIfam" id="TIGR04183">
    <property type="entry name" value="Por_Secre_tail"/>
    <property type="match status" value="1"/>
</dbReference>
<dbReference type="PANTHER" id="PTHR22925:SF3">
    <property type="entry name" value="GLYCOSYL HYDROLASE FAMILY PROTEIN 43"/>
    <property type="match status" value="1"/>
</dbReference>
<dbReference type="Pfam" id="PF04616">
    <property type="entry name" value="Glyco_hydro_43"/>
    <property type="match status" value="1"/>
</dbReference>
<dbReference type="InterPro" id="IPR008979">
    <property type="entry name" value="Galactose-bd-like_sf"/>
</dbReference>
<comment type="caution">
    <text evidence="7">The sequence shown here is derived from an EMBL/GenBank/DDBJ whole genome shotgun (WGS) entry which is preliminary data.</text>
</comment>
<dbReference type="Gene3D" id="2.115.10.20">
    <property type="entry name" value="Glycosyl hydrolase domain, family 43"/>
    <property type="match status" value="1"/>
</dbReference>
<dbReference type="Pfam" id="PF18962">
    <property type="entry name" value="Por_Secre_tail"/>
    <property type="match status" value="1"/>
</dbReference>
<dbReference type="Pfam" id="PF00754">
    <property type="entry name" value="F5_F8_type_C"/>
    <property type="match status" value="1"/>
</dbReference>
<dbReference type="InterPro" id="IPR023296">
    <property type="entry name" value="Glyco_hydro_beta-prop_sf"/>
</dbReference>
<evidence type="ECO:0000259" key="6">
    <source>
        <dbReference type="PROSITE" id="PS50022"/>
    </source>
</evidence>
<dbReference type="InterPro" id="IPR000421">
    <property type="entry name" value="FA58C"/>
</dbReference>
<comment type="similarity">
    <text evidence="1">Belongs to the glycosyl hydrolase 43 family.</text>
</comment>
<dbReference type="GO" id="GO:0005975">
    <property type="term" value="P:carbohydrate metabolic process"/>
    <property type="evidence" value="ECO:0007669"/>
    <property type="project" value="InterPro"/>
</dbReference>
<keyword evidence="8" id="KW-1185">Reference proteome</keyword>
<reference evidence="7 8" key="1">
    <citation type="submission" date="2016-12" db="EMBL/GenBank/DDBJ databases">
        <title>Trade-off between light-utilization and light-protection in marine flavobacteria.</title>
        <authorList>
            <person name="Kumagai Y."/>
            <person name="Yoshizawa S."/>
            <person name="Kogure K."/>
            <person name="Iwasaki W."/>
        </authorList>
    </citation>
    <scope>NUCLEOTIDE SEQUENCE [LARGE SCALE GENOMIC DNA]</scope>
    <source>
        <strain evidence="7 8">KCTC 12100</strain>
    </source>
</reference>
<dbReference type="RefSeq" id="WP_105049604.1">
    <property type="nucleotide sequence ID" value="NZ_CP150661.1"/>
</dbReference>